<evidence type="ECO:0000256" key="2">
    <source>
        <dbReference type="ARBA" id="ARBA00009477"/>
    </source>
</evidence>
<evidence type="ECO:0000313" key="6">
    <source>
        <dbReference type="EMBL" id="NLS12678.1"/>
    </source>
</evidence>
<sequence>MNKVVWSICTLCVAVGAGVSLHYYRAQSDDNSQYHYITKSVTKGDIRNTVSATGTLAAVDDVIIGAQLSGQITQVLADFNDKVVAGQILAQIDPRSFKARVDEARAQVAKTEAEIDIQAITIARAKLNYEQAYRDYQRGIGLVDSKFISSTEFEQLENLSQQARLDYQYQQAQLKSLTATLAANQAGLDQAQIDLNHSDIRSPIDGFIINRTIEPGQTVASSLNTPELFTVAKDLTNMEIEAYIDESDIGSIAEEQWVEFTVDAFPDRTFTGQVNQIRHAPQSNSGVISYTVVIGTKNAKSLLLPGMTANLEIHIDAVRDVERIDNGALRVAQKLAPTNQDVSNRGIMGQLKLLNLSDEQKALLKERLPKREKKDKPLTDIPQKSNNRANRQKIQAMLAQILTPAQLKLQQDIAQGKVKPATVMILEDNRPISVSVMLGLSDSQYTQIIRPSMLDKAVITQVKDIRHE</sequence>
<feature type="domain" description="Multidrug resistance protein MdtA-like barrel-sandwich hybrid" evidence="4">
    <location>
        <begin position="62"/>
        <end position="226"/>
    </location>
</feature>
<evidence type="ECO:0000313" key="7">
    <source>
        <dbReference type="Proteomes" id="UP000535589"/>
    </source>
</evidence>
<dbReference type="InterPro" id="IPR058636">
    <property type="entry name" value="Beta-barrel_YknX"/>
</dbReference>
<comment type="caution">
    <text evidence="6">The sequence shown here is derived from an EMBL/GenBank/DDBJ whole genome shotgun (WGS) entry which is preliminary data.</text>
</comment>
<dbReference type="AlphaFoldDB" id="A0A7X8TPV6"/>
<comment type="subcellular location">
    <subcellularLocation>
        <location evidence="1">Cell envelope</location>
    </subcellularLocation>
</comment>
<dbReference type="Pfam" id="PF25990">
    <property type="entry name" value="Beta-barrel_YknX"/>
    <property type="match status" value="1"/>
</dbReference>
<keyword evidence="7" id="KW-1185">Reference proteome</keyword>
<dbReference type="PANTHER" id="PTHR32347:SF14">
    <property type="entry name" value="EFFLUX SYSTEM COMPONENT YKNX-RELATED"/>
    <property type="match status" value="1"/>
</dbReference>
<dbReference type="SUPFAM" id="SSF111369">
    <property type="entry name" value="HlyD-like secretion proteins"/>
    <property type="match status" value="1"/>
</dbReference>
<evidence type="ECO:0000256" key="3">
    <source>
        <dbReference type="ARBA" id="ARBA00023054"/>
    </source>
</evidence>
<dbReference type="GO" id="GO:0016020">
    <property type="term" value="C:membrane"/>
    <property type="evidence" value="ECO:0007669"/>
    <property type="project" value="InterPro"/>
</dbReference>
<dbReference type="Gene3D" id="2.40.50.100">
    <property type="match status" value="2"/>
</dbReference>
<dbReference type="InterPro" id="IPR058625">
    <property type="entry name" value="MdtA-like_BSH"/>
</dbReference>
<dbReference type="GO" id="GO:0022857">
    <property type="term" value="F:transmembrane transporter activity"/>
    <property type="evidence" value="ECO:0007669"/>
    <property type="project" value="InterPro"/>
</dbReference>
<dbReference type="EMBL" id="JABAIK010000005">
    <property type="protein sequence ID" value="NLS12678.1"/>
    <property type="molecule type" value="Genomic_DNA"/>
</dbReference>
<gene>
    <name evidence="6" type="ORF">HGP28_07135</name>
</gene>
<accession>A0A7X8TPV6</accession>
<proteinExistence type="inferred from homology"/>
<reference evidence="6 7" key="1">
    <citation type="submission" date="2020-04" db="EMBL/GenBank/DDBJ databases">
        <title>Vibrio sp. SM6, a novel species isolated from seawater.</title>
        <authorList>
            <person name="Wang X."/>
        </authorList>
    </citation>
    <scope>NUCLEOTIDE SEQUENCE [LARGE SCALE GENOMIC DNA]</scope>
    <source>
        <strain evidence="6 7">SM6</strain>
    </source>
</reference>
<organism evidence="6 7">
    <name type="scientific">Vibrio agarilyticus</name>
    <dbReference type="NCBI Taxonomy" id="2726741"/>
    <lineage>
        <taxon>Bacteria</taxon>
        <taxon>Pseudomonadati</taxon>
        <taxon>Pseudomonadota</taxon>
        <taxon>Gammaproteobacteria</taxon>
        <taxon>Vibrionales</taxon>
        <taxon>Vibrionaceae</taxon>
        <taxon>Vibrio</taxon>
    </lineage>
</organism>
<dbReference type="Proteomes" id="UP000535589">
    <property type="component" value="Unassembled WGS sequence"/>
</dbReference>
<dbReference type="PANTHER" id="PTHR32347">
    <property type="entry name" value="EFFLUX SYSTEM COMPONENT YKNX-RELATED"/>
    <property type="match status" value="1"/>
</dbReference>
<evidence type="ECO:0000259" key="5">
    <source>
        <dbReference type="Pfam" id="PF25990"/>
    </source>
</evidence>
<dbReference type="InterPro" id="IPR050465">
    <property type="entry name" value="UPF0194_transport"/>
</dbReference>
<dbReference type="NCBIfam" id="TIGR01730">
    <property type="entry name" value="RND_mfp"/>
    <property type="match status" value="1"/>
</dbReference>
<evidence type="ECO:0000256" key="1">
    <source>
        <dbReference type="ARBA" id="ARBA00004196"/>
    </source>
</evidence>
<evidence type="ECO:0000259" key="4">
    <source>
        <dbReference type="Pfam" id="PF25917"/>
    </source>
</evidence>
<name>A0A7X8TPV6_9VIBR</name>
<dbReference type="GO" id="GO:0030313">
    <property type="term" value="C:cell envelope"/>
    <property type="evidence" value="ECO:0007669"/>
    <property type="project" value="UniProtKB-SubCell"/>
</dbReference>
<keyword evidence="3" id="KW-0175">Coiled coil</keyword>
<dbReference type="Pfam" id="PF25917">
    <property type="entry name" value="BSH_RND"/>
    <property type="match status" value="1"/>
</dbReference>
<dbReference type="Gene3D" id="2.40.30.170">
    <property type="match status" value="1"/>
</dbReference>
<protein>
    <submittedName>
        <fullName evidence="6">Efflux RND transporter periplasmic adaptor subunit</fullName>
    </submittedName>
</protein>
<comment type="similarity">
    <text evidence="2">Belongs to the membrane fusion protein (MFP) (TC 8.A.1) family.</text>
</comment>
<dbReference type="InterPro" id="IPR006143">
    <property type="entry name" value="RND_pump_MFP"/>
</dbReference>
<feature type="domain" description="YknX-like beta-barrel" evidence="5">
    <location>
        <begin position="238"/>
        <end position="313"/>
    </location>
</feature>
<dbReference type="RefSeq" id="WP_168835758.1">
    <property type="nucleotide sequence ID" value="NZ_JABAIK010000005.1"/>
</dbReference>